<dbReference type="SUPFAM" id="SSF49879">
    <property type="entry name" value="SMAD/FHA domain"/>
    <property type="match status" value="1"/>
</dbReference>
<dbReference type="SMART" id="SM00240">
    <property type="entry name" value="FHA"/>
    <property type="match status" value="1"/>
</dbReference>
<dbReference type="Gene3D" id="2.60.200.20">
    <property type="match status" value="1"/>
</dbReference>
<evidence type="ECO:0000256" key="1">
    <source>
        <dbReference type="ARBA" id="ARBA00022741"/>
    </source>
</evidence>
<feature type="compositionally biased region" description="Basic and acidic residues" evidence="6">
    <location>
        <begin position="669"/>
        <end position="679"/>
    </location>
</feature>
<organism evidence="8 11">
    <name type="scientific">Dinothrombium tinctorium</name>
    <dbReference type="NCBI Taxonomy" id="1965070"/>
    <lineage>
        <taxon>Eukaryota</taxon>
        <taxon>Metazoa</taxon>
        <taxon>Ecdysozoa</taxon>
        <taxon>Arthropoda</taxon>
        <taxon>Chelicerata</taxon>
        <taxon>Arachnida</taxon>
        <taxon>Acari</taxon>
        <taxon>Acariformes</taxon>
        <taxon>Trombidiformes</taxon>
        <taxon>Prostigmata</taxon>
        <taxon>Anystina</taxon>
        <taxon>Parasitengona</taxon>
        <taxon>Trombidioidea</taxon>
        <taxon>Trombidiidae</taxon>
        <taxon>Dinothrombium</taxon>
    </lineage>
</organism>
<gene>
    <name evidence="8" type="ORF">B4U79_01924</name>
    <name evidence="9" type="ORF">B4U79_07680</name>
    <name evidence="10" type="ORF">B4U79_14013</name>
</gene>
<feature type="region of interest" description="Disordered" evidence="6">
    <location>
        <begin position="446"/>
        <end position="577"/>
    </location>
</feature>
<dbReference type="InterPro" id="IPR008984">
    <property type="entry name" value="SMAD_FHA_dom_sf"/>
</dbReference>
<accession>A0A3S3PBQ1</accession>
<evidence type="ECO:0000313" key="11">
    <source>
        <dbReference type="Proteomes" id="UP000285301"/>
    </source>
</evidence>
<reference evidence="8" key="2">
    <citation type="submission" date="2018-11" db="EMBL/GenBank/DDBJ databases">
        <title>Trombidioid mite genomics.</title>
        <authorList>
            <person name="Dong X."/>
        </authorList>
    </citation>
    <scope>NUCLEOTIDE SEQUENCE</scope>
    <source>
        <strain evidence="8">UoL-WK</strain>
    </source>
</reference>
<dbReference type="EMBL" id="NCKU01002589">
    <property type="protein sequence ID" value="RWS09267.1"/>
    <property type="molecule type" value="Genomic_DNA"/>
</dbReference>
<comment type="caution">
    <text evidence="8">The sequence shown here is derived from an EMBL/GenBank/DDBJ whole genome shotgun (WGS) entry which is preliminary data.</text>
</comment>
<evidence type="ECO:0000313" key="8">
    <source>
        <dbReference type="EMBL" id="RWS09267.1"/>
    </source>
</evidence>
<dbReference type="GO" id="GO:0005524">
    <property type="term" value="F:ATP binding"/>
    <property type="evidence" value="ECO:0007669"/>
    <property type="project" value="UniProtKB-KW"/>
</dbReference>
<sequence length="1455" mass="165529">MVWIIEGSRCDGNQPFRHELTTQKEIIIGRSQASSIHLKSATVSRQHCKLVKVNDKWYIEDLKTKNGTDVNGSRLEPQCRKELFSGAIIKIAPTLEAERSFCFTIKNESDDESLSPNHVVGEAEKVSQSQAVVEDVEILLSDDESCDENHNKDKSRNEAKYKNSDDRRRISNVLNGDLAGDSEKGRNDESSENDHEKMDLDGCNYSQDDVIILDSDNEDFFFSSSKRNSEKDEDEPKVKIEREISDLGCKLTDEDLNDGNELNVKWNDDMEYDQKLAEDILMSDDSADELCRNISDSDLKQKPIKLVEEIDSKPSTSGTQSKAIKKRRYNLSSSSSSSSSSTSDDEDSPTEPNNAARAAKLNNLNFDDNKFKKPLNLLKEIKRPSKPLDSVRKKLSAPSSSRQTLFINPMKAQVPRKNTIFQPISVKPTKPISLREQLRQNYRIHGSSCNIPSKPTKTEAFKKPSTNDELKKQKLKLVAERQASEMKKREEATKRSSPVKKTKPSVPQPTHTSRGSFLLTETKETNYIATKPEQPEKAALWPLRPQQKTEKSKDNNNVKRIGTEKTTNNANLGEKFSKTQENINPCLQQLTGEYLQQARKQKFKHYDYNMDDFLAAKRKKREDEKEKKQETSTSSKPENKLSKTNTEQLKVSIPLKELSESKPGCTEQSKAKERTEPKQTPHIVESSAHLQNDYVPISKSTTGSKLESADSVLSQVLSWKHNWISESLNQTKPPPVSALPLRRLKNYYENSEDYIKHFTPLILYEMWDNLASEASIGNKESQIVKMAIVACENSNDHFTNLGCQVAVRKNQSKPEEGDLVLLDLPFWNKDTSAKAMMYGYISYVECEPITSKTQVVDYYKVPEGCQELCKYEIKIKRKSLAINQQSLIRVRSLLYIKPMLRNAEALMSIKQSPLCDDILKPRKMTCQIITPTSIKLESSEHNESQHKAIIGSAEAIMRPFSVPKLLMIQGPPGTGKTHTLVGMIKHIFIEYAKSPQLPKLLVCAPSNNAIDEIARRLYRERKFLMQYKQRDLRLVRIGQGDSISPDVKIISLESHVETNIRSSIAERKRQFESKERKLEEKVAQLDQEIANCRALGLVDKMKACERDLHRVSTELKAHQGEGKVIESTQYKDRNRTRYELLRKSDIVLSTLNSCRQTILEQVFNSPNSTNFNCVIVDEASQCTEPEILMPLTYAVSKLILIGDPMQLPPTVKSKIAVENKYNRSLFERFYSFFGETNPNSPVLMLDTQYRMHPEICSFPSKHFYNNKLKSHSSLQDRRFPLRPYVVFDLKGTLHTQNNPKNIYNDSEAQFITRLIMAIGDYASENTTVGIITPYNGQKRLLEQKIKSVRPKISPIINTIDSFQGQEKDIIILSCVRADEGNGSIGFLNSRQRVNVALTRAKHALIICVCAQTLSNNDLWKSLLDDAKERKLMISLDSTVGIEHIKNHIKLPPRKD</sequence>
<feature type="region of interest" description="Disordered" evidence="6">
    <location>
        <begin position="143"/>
        <end position="202"/>
    </location>
</feature>
<keyword evidence="11" id="KW-1185">Reference proteome</keyword>
<dbReference type="GO" id="GO:0001147">
    <property type="term" value="F:transcription termination site sequence-specific DNA binding"/>
    <property type="evidence" value="ECO:0007669"/>
    <property type="project" value="TreeGrafter"/>
</dbReference>
<dbReference type="PROSITE" id="PS50006">
    <property type="entry name" value="FHA_DOMAIN"/>
    <property type="match status" value="1"/>
</dbReference>
<feature type="compositionally biased region" description="Basic and acidic residues" evidence="6">
    <location>
        <begin position="147"/>
        <end position="169"/>
    </location>
</feature>
<keyword evidence="5" id="KW-0175">Coiled coil</keyword>
<evidence type="ECO:0000256" key="4">
    <source>
        <dbReference type="ARBA" id="ARBA00022840"/>
    </source>
</evidence>
<feature type="compositionally biased region" description="Low complexity" evidence="6">
    <location>
        <begin position="332"/>
        <end position="342"/>
    </location>
</feature>
<dbReference type="PANTHER" id="PTHR10887">
    <property type="entry name" value="DNA2/NAM7 HELICASE FAMILY"/>
    <property type="match status" value="1"/>
</dbReference>
<reference evidence="8 11" key="1">
    <citation type="journal article" date="2018" name="Gigascience">
        <title>Genomes of trombidid mites reveal novel predicted allergens and laterally-transferred genes associated with secondary metabolism.</title>
        <authorList>
            <person name="Dong X."/>
            <person name="Chaisiri K."/>
            <person name="Xia D."/>
            <person name="Armstrong S.D."/>
            <person name="Fang Y."/>
            <person name="Donnelly M.J."/>
            <person name="Kadowaki T."/>
            <person name="McGarry J.W."/>
            <person name="Darby A.C."/>
            <person name="Makepeace B.L."/>
        </authorList>
    </citation>
    <scope>NUCLEOTIDE SEQUENCE [LARGE SCALE GENOMIC DNA]</scope>
    <source>
        <strain evidence="8">UoL-WK</strain>
    </source>
</reference>
<dbReference type="EMBL" id="NCKU01002139">
    <property type="protein sequence ID" value="RWS10308.1"/>
    <property type="molecule type" value="Genomic_DNA"/>
</dbReference>
<dbReference type="Pfam" id="PF13086">
    <property type="entry name" value="AAA_11"/>
    <property type="match status" value="1"/>
</dbReference>
<keyword evidence="3" id="KW-0347">Helicase</keyword>
<dbReference type="FunFam" id="3.40.50.300:FF:000326">
    <property type="entry name" value="P-loop containing nucleoside triphosphate hydrolase"/>
    <property type="match status" value="1"/>
</dbReference>
<keyword evidence="2" id="KW-0378">Hydrolase</keyword>
<keyword evidence="1" id="KW-0547">Nucleotide-binding</keyword>
<dbReference type="EMBL" id="NCKU01000287">
    <property type="protein sequence ID" value="RWS16161.1"/>
    <property type="molecule type" value="Genomic_DNA"/>
</dbReference>
<feature type="domain" description="FHA" evidence="7">
    <location>
        <begin position="26"/>
        <end position="75"/>
    </location>
</feature>
<evidence type="ECO:0000256" key="2">
    <source>
        <dbReference type="ARBA" id="ARBA00022801"/>
    </source>
</evidence>
<evidence type="ECO:0000256" key="3">
    <source>
        <dbReference type="ARBA" id="ARBA00022806"/>
    </source>
</evidence>
<dbReference type="SUPFAM" id="SSF52540">
    <property type="entry name" value="P-loop containing nucleoside triphosphate hydrolases"/>
    <property type="match status" value="1"/>
</dbReference>
<dbReference type="Pfam" id="PF00498">
    <property type="entry name" value="FHA"/>
    <property type="match status" value="1"/>
</dbReference>
<dbReference type="Pfam" id="PF13087">
    <property type="entry name" value="AAA_12"/>
    <property type="match status" value="1"/>
</dbReference>
<dbReference type="GO" id="GO:0016604">
    <property type="term" value="C:nuclear body"/>
    <property type="evidence" value="ECO:0007669"/>
    <property type="project" value="TreeGrafter"/>
</dbReference>
<feature type="coiled-coil region" evidence="5">
    <location>
        <begin position="1064"/>
        <end position="1121"/>
    </location>
</feature>
<dbReference type="InterPro" id="IPR041677">
    <property type="entry name" value="DNA2/NAM7_AAA_11"/>
</dbReference>
<evidence type="ECO:0000256" key="6">
    <source>
        <dbReference type="SAM" id="MobiDB-lite"/>
    </source>
</evidence>
<protein>
    <recommendedName>
        <fullName evidence="7">FHA domain-containing protein</fullName>
    </recommendedName>
</protein>
<name>A0A3S3PBQ1_9ACAR</name>
<dbReference type="InterPro" id="IPR027417">
    <property type="entry name" value="P-loop_NTPase"/>
</dbReference>
<evidence type="ECO:0000313" key="10">
    <source>
        <dbReference type="EMBL" id="RWS16161.1"/>
    </source>
</evidence>
<dbReference type="CDD" id="cd18042">
    <property type="entry name" value="DEXXQc_SETX"/>
    <property type="match status" value="1"/>
</dbReference>
<dbReference type="PANTHER" id="PTHR10887:SF495">
    <property type="entry name" value="HELICASE SENATAXIN ISOFORM X1-RELATED"/>
    <property type="match status" value="1"/>
</dbReference>
<proteinExistence type="predicted"/>
<evidence type="ECO:0000313" key="9">
    <source>
        <dbReference type="EMBL" id="RWS10308.1"/>
    </source>
</evidence>
<dbReference type="CDD" id="cd00060">
    <property type="entry name" value="FHA"/>
    <property type="match status" value="1"/>
</dbReference>
<dbReference type="GO" id="GO:0004386">
    <property type="term" value="F:helicase activity"/>
    <property type="evidence" value="ECO:0007669"/>
    <property type="project" value="UniProtKB-KW"/>
</dbReference>
<dbReference type="STRING" id="1965070.A0A3S3PBQ1"/>
<dbReference type="CDD" id="cd18808">
    <property type="entry name" value="SF1_C_Upf1"/>
    <property type="match status" value="1"/>
</dbReference>
<dbReference type="InterPro" id="IPR000253">
    <property type="entry name" value="FHA_dom"/>
</dbReference>
<dbReference type="GO" id="GO:0016787">
    <property type="term" value="F:hydrolase activity"/>
    <property type="evidence" value="ECO:0007669"/>
    <property type="project" value="UniProtKB-KW"/>
</dbReference>
<keyword evidence="4" id="KW-0067">ATP-binding</keyword>
<feature type="region of interest" description="Disordered" evidence="6">
    <location>
        <begin position="310"/>
        <end position="354"/>
    </location>
</feature>
<dbReference type="GO" id="GO:0005694">
    <property type="term" value="C:chromosome"/>
    <property type="evidence" value="ECO:0007669"/>
    <property type="project" value="UniProtKB-ARBA"/>
</dbReference>
<dbReference type="OrthoDB" id="2285229at2759"/>
<dbReference type="Proteomes" id="UP000285301">
    <property type="component" value="Unassembled WGS sequence"/>
</dbReference>
<feature type="compositionally biased region" description="Polar residues" evidence="6">
    <location>
        <begin position="313"/>
        <end position="322"/>
    </location>
</feature>
<feature type="region of interest" description="Disordered" evidence="6">
    <location>
        <begin position="618"/>
        <end position="688"/>
    </location>
</feature>
<dbReference type="Gene3D" id="3.40.50.300">
    <property type="entry name" value="P-loop containing nucleotide triphosphate hydrolases"/>
    <property type="match status" value="2"/>
</dbReference>
<feature type="compositionally biased region" description="Basic and acidic residues" evidence="6">
    <location>
        <begin position="621"/>
        <end position="630"/>
    </location>
</feature>
<dbReference type="GO" id="GO:0006369">
    <property type="term" value="P:termination of RNA polymerase II transcription"/>
    <property type="evidence" value="ECO:0007669"/>
    <property type="project" value="TreeGrafter"/>
</dbReference>
<dbReference type="InterPro" id="IPR047187">
    <property type="entry name" value="SF1_C_Upf1"/>
</dbReference>
<evidence type="ECO:0000256" key="5">
    <source>
        <dbReference type="SAM" id="Coils"/>
    </source>
</evidence>
<feature type="compositionally biased region" description="Basic and acidic residues" evidence="6">
    <location>
        <begin position="456"/>
        <end position="494"/>
    </location>
</feature>
<dbReference type="InterPro" id="IPR041679">
    <property type="entry name" value="DNA2/NAM7-like_C"/>
</dbReference>
<dbReference type="InterPro" id="IPR045055">
    <property type="entry name" value="DNA2/NAM7-like"/>
</dbReference>
<evidence type="ECO:0000259" key="7">
    <source>
        <dbReference type="PROSITE" id="PS50006"/>
    </source>
</evidence>
<feature type="compositionally biased region" description="Basic and acidic residues" evidence="6">
    <location>
        <begin position="547"/>
        <end position="563"/>
    </location>
</feature>
<feature type="compositionally biased region" description="Basic and acidic residues" evidence="6">
    <location>
        <begin position="181"/>
        <end position="200"/>
    </location>
</feature>